<sequence>MYFRYAFFLILFTMCHLEAVTPKAIPRSGELYNSRDTFFLTCMRAGMVCTDENLCCSQHCEYRPGNPILSNRCS</sequence>
<keyword evidence="2" id="KW-1185">Reference proteome</keyword>
<dbReference type="Proteomes" id="UP000466442">
    <property type="component" value="Unassembled WGS sequence"/>
</dbReference>
<gene>
    <name evidence="1" type="ORF">GE061_005108</name>
</gene>
<organism evidence="1 2">
    <name type="scientific">Apolygus lucorum</name>
    <name type="common">Small green plant bug</name>
    <name type="synonym">Lygocoris lucorum</name>
    <dbReference type="NCBI Taxonomy" id="248454"/>
    <lineage>
        <taxon>Eukaryota</taxon>
        <taxon>Metazoa</taxon>
        <taxon>Ecdysozoa</taxon>
        <taxon>Arthropoda</taxon>
        <taxon>Hexapoda</taxon>
        <taxon>Insecta</taxon>
        <taxon>Pterygota</taxon>
        <taxon>Neoptera</taxon>
        <taxon>Paraneoptera</taxon>
        <taxon>Hemiptera</taxon>
        <taxon>Heteroptera</taxon>
        <taxon>Panheteroptera</taxon>
        <taxon>Cimicomorpha</taxon>
        <taxon>Miridae</taxon>
        <taxon>Mirini</taxon>
        <taxon>Apolygus</taxon>
    </lineage>
</organism>
<accession>A0A6A4IN19</accession>
<dbReference type="EMBL" id="WIXP02000013">
    <property type="protein sequence ID" value="KAF6200665.1"/>
    <property type="molecule type" value="Genomic_DNA"/>
</dbReference>
<evidence type="ECO:0000313" key="2">
    <source>
        <dbReference type="Proteomes" id="UP000466442"/>
    </source>
</evidence>
<name>A0A6A4IN19_APOLU</name>
<evidence type="ECO:0000313" key="1">
    <source>
        <dbReference type="EMBL" id="KAF6200665.1"/>
    </source>
</evidence>
<dbReference type="AlphaFoldDB" id="A0A6A4IN19"/>
<reference evidence="1" key="1">
    <citation type="journal article" date="2021" name="Mol. Ecol. Resour.">
        <title>Apolygus lucorum genome provides insights into omnivorousness and mesophyll feeding.</title>
        <authorList>
            <person name="Liu Y."/>
            <person name="Liu H."/>
            <person name="Wang H."/>
            <person name="Huang T."/>
            <person name="Liu B."/>
            <person name="Yang B."/>
            <person name="Yin L."/>
            <person name="Li B."/>
            <person name="Zhang Y."/>
            <person name="Zhang S."/>
            <person name="Jiang F."/>
            <person name="Zhang X."/>
            <person name="Ren Y."/>
            <person name="Wang B."/>
            <person name="Wang S."/>
            <person name="Lu Y."/>
            <person name="Wu K."/>
            <person name="Fan W."/>
            <person name="Wang G."/>
        </authorList>
    </citation>
    <scope>NUCLEOTIDE SEQUENCE</scope>
    <source>
        <strain evidence="1">12Hb</strain>
    </source>
</reference>
<proteinExistence type="predicted"/>
<protein>
    <submittedName>
        <fullName evidence="1">Uncharacterized protein</fullName>
    </submittedName>
</protein>
<comment type="caution">
    <text evidence="1">The sequence shown here is derived from an EMBL/GenBank/DDBJ whole genome shotgun (WGS) entry which is preliminary data.</text>
</comment>